<reference evidence="3" key="1">
    <citation type="submission" date="2019-08" db="EMBL/GenBank/DDBJ databases">
        <authorList>
            <person name="Kucharzyk K."/>
            <person name="Murdoch R.W."/>
            <person name="Higgins S."/>
            <person name="Loffler F."/>
        </authorList>
    </citation>
    <scope>NUCLEOTIDE SEQUENCE</scope>
</reference>
<comment type="caution">
    <text evidence="3">The sequence shown here is derived from an EMBL/GenBank/DDBJ whole genome shotgun (WGS) entry which is preliminary data.</text>
</comment>
<dbReference type="SUPFAM" id="SSF51182">
    <property type="entry name" value="RmlC-like cupins"/>
    <property type="match status" value="1"/>
</dbReference>
<dbReference type="InterPro" id="IPR051610">
    <property type="entry name" value="GPI/OXD"/>
</dbReference>
<dbReference type="PANTHER" id="PTHR35848:SF6">
    <property type="entry name" value="CUPIN TYPE-2 DOMAIN-CONTAINING PROTEIN"/>
    <property type="match status" value="1"/>
</dbReference>
<proteinExistence type="predicted"/>
<sequence>MKTVTIADIPSIKIQNREGLYQKDIFDEKDGARHFTFHYSLMEKGGHGQLHSHPHSEHVLMVAEGSLVVRNDKESHALSPGMAILIMPTEEHEIINSFDGRTVYYVIYAPPR</sequence>
<keyword evidence="1" id="KW-0479">Metal-binding</keyword>
<feature type="domain" description="Cupin type-2" evidence="2">
    <location>
        <begin position="41"/>
        <end position="108"/>
    </location>
</feature>
<dbReference type="InterPro" id="IPR011051">
    <property type="entry name" value="RmlC_Cupin_sf"/>
</dbReference>
<name>A0A644T1S0_9ZZZZ</name>
<protein>
    <recommendedName>
        <fullName evidence="2">Cupin type-2 domain-containing protein</fullName>
    </recommendedName>
</protein>
<dbReference type="AlphaFoldDB" id="A0A644T1S0"/>
<evidence type="ECO:0000313" key="3">
    <source>
        <dbReference type="EMBL" id="MPL59871.1"/>
    </source>
</evidence>
<accession>A0A644T1S0</accession>
<evidence type="ECO:0000259" key="2">
    <source>
        <dbReference type="Pfam" id="PF07883"/>
    </source>
</evidence>
<dbReference type="PANTHER" id="PTHR35848">
    <property type="entry name" value="OXALATE-BINDING PROTEIN"/>
    <property type="match status" value="1"/>
</dbReference>
<dbReference type="Gene3D" id="2.60.120.10">
    <property type="entry name" value="Jelly Rolls"/>
    <property type="match status" value="1"/>
</dbReference>
<dbReference type="GO" id="GO:0046872">
    <property type="term" value="F:metal ion binding"/>
    <property type="evidence" value="ECO:0007669"/>
    <property type="project" value="UniProtKB-KW"/>
</dbReference>
<gene>
    <name evidence="3" type="ORF">SDC9_05427</name>
</gene>
<dbReference type="InterPro" id="IPR014710">
    <property type="entry name" value="RmlC-like_jellyroll"/>
</dbReference>
<evidence type="ECO:0000256" key="1">
    <source>
        <dbReference type="ARBA" id="ARBA00022723"/>
    </source>
</evidence>
<dbReference type="Pfam" id="PF07883">
    <property type="entry name" value="Cupin_2"/>
    <property type="match status" value="1"/>
</dbReference>
<dbReference type="EMBL" id="VSSQ01000010">
    <property type="protein sequence ID" value="MPL59871.1"/>
    <property type="molecule type" value="Genomic_DNA"/>
</dbReference>
<organism evidence="3">
    <name type="scientific">bioreactor metagenome</name>
    <dbReference type="NCBI Taxonomy" id="1076179"/>
    <lineage>
        <taxon>unclassified sequences</taxon>
        <taxon>metagenomes</taxon>
        <taxon>ecological metagenomes</taxon>
    </lineage>
</organism>
<dbReference type="InterPro" id="IPR013096">
    <property type="entry name" value="Cupin_2"/>
</dbReference>